<gene>
    <name evidence="5" type="primary">tssM</name>
    <name evidence="5" type="ORF">CRECT_2171</name>
</gene>
<dbReference type="InterPro" id="IPR048677">
    <property type="entry name" value="TssM1_hel"/>
</dbReference>
<dbReference type="InterPro" id="IPR025743">
    <property type="entry name" value="TssM1_N"/>
</dbReference>
<evidence type="ECO:0000313" key="5">
    <source>
        <dbReference type="EMBL" id="QCD47772.1"/>
    </source>
</evidence>
<dbReference type="Pfam" id="PF06761">
    <property type="entry name" value="IcmF-related"/>
    <property type="match status" value="1"/>
</dbReference>
<dbReference type="InterPro" id="IPR053156">
    <property type="entry name" value="T6SS_TssM-like"/>
</dbReference>
<feature type="domain" description="IcmF-related" evidence="2">
    <location>
        <begin position="549"/>
        <end position="808"/>
    </location>
</feature>
<reference evidence="5 6" key="1">
    <citation type="submission" date="2016-07" db="EMBL/GenBank/DDBJ databases">
        <title>Comparative genomics of the Campylobacter concisus group.</title>
        <authorList>
            <person name="Miller W.G."/>
            <person name="Yee E."/>
            <person name="Chapman M.H."/>
            <person name="Huynh S."/>
            <person name="Bono J.L."/>
            <person name="On S.L.W."/>
            <person name="StLeger J."/>
            <person name="Foster G."/>
            <person name="Parker C.T."/>
        </authorList>
    </citation>
    <scope>NUCLEOTIDE SEQUENCE [LARGE SCALE GENOMIC DNA]</scope>
    <source>
        <strain evidence="5 6">ATCC 33238</strain>
    </source>
</reference>
<dbReference type="PANTHER" id="PTHR36153">
    <property type="entry name" value="INNER MEMBRANE PROTEIN-RELATED"/>
    <property type="match status" value="1"/>
</dbReference>
<dbReference type="NCBIfam" id="TIGR03348">
    <property type="entry name" value="VI_IcmF"/>
    <property type="match status" value="1"/>
</dbReference>
<dbReference type="SUPFAM" id="SSF52540">
    <property type="entry name" value="P-loop containing nucleoside triphosphate hydrolases"/>
    <property type="match status" value="1"/>
</dbReference>
<dbReference type="Proteomes" id="UP000502377">
    <property type="component" value="Chromosome"/>
</dbReference>
<evidence type="ECO:0000259" key="4">
    <source>
        <dbReference type="Pfam" id="PF21070"/>
    </source>
</evidence>
<keyword evidence="1" id="KW-0472">Membrane</keyword>
<keyword evidence="1" id="KW-1133">Transmembrane helix</keyword>
<dbReference type="EMBL" id="CP012543">
    <property type="protein sequence ID" value="QCD47772.1"/>
    <property type="molecule type" value="Genomic_DNA"/>
</dbReference>
<keyword evidence="1" id="KW-0812">Transmembrane</keyword>
<dbReference type="PANTHER" id="PTHR36153:SF1">
    <property type="entry name" value="TYPE VI SECRETION SYSTEM COMPONENT TSSM1"/>
    <property type="match status" value="1"/>
</dbReference>
<dbReference type="Pfam" id="PF14331">
    <property type="entry name" value="IcmF-related_N"/>
    <property type="match status" value="1"/>
</dbReference>
<organism evidence="5 6">
    <name type="scientific">Campylobacter rectus</name>
    <name type="common">Wolinella recta</name>
    <dbReference type="NCBI Taxonomy" id="203"/>
    <lineage>
        <taxon>Bacteria</taxon>
        <taxon>Pseudomonadati</taxon>
        <taxon>Campylobacterota</taxon>
        <taxon>Epsilonproteobacteria</taxon>
        <taxon>Campylobacterales</taxon>
        <taxon>Campylobacteraceae</taxon>
        <taxon>Campylobacter</taxon>
    </lineage>
</organism>
<dbReference type="Gene3D" id="3.40.50.300">
    <property type="entry name" value="P-loop containing nucleotide triphosphate hydrolases"/>
    <property type="match status" value="1"/>
</dbReference>
<evidence type="ECO:0000313" key="6">
    <source>
        <dbReference type="Proteomes" id="UP000502377"/>
    </source>
</evidence>
<proteinExistence type="predicted"/>
<feature type="transmembrane region" description="Helical" evidence="1">
    <location>
        <begin position="12"/>
        <end position="33"/>
    </location>
</feature>
<dbReference type="InterPro" id="IPR017731">
    <property type="entry name" value="TssM1-like"/>
</dbReference>
<evidence type="ECO:0000256" key="1">
    <source>
        <dbReference type="SAM" id="Phobius"/>
    </source>
</evidence>
<dbReference type="InterPro" id="IPR027417">
    <property type="entry name" value="P-loop_NTPase"/>
</dbReference>
<evidence type="ECO:0000259" key="3">
    <source>
        <dbReference type="Pfam" id="PF14331"/>
    </source>
</evidence>
<feature type="domain" description="Type VI secretion system component TssM1 helical" evidence="4">
    <location>
        <begin position="932"/>
        <end position="1031"/>
    </location>
</feature>
<name>A0A6G5QQE3_CAMRE</name>
<accession>A0A6G5QQE3</accession>
<protein>
    <submittedName>
        <fullName evidence="5">Type VI secretion system, membrane platform protein</fullName>
    </submittedName>
</protein>
<evidence type="ECO:0000259" key="2">
    <source>
        <dbReference type="Pfam" id="PF06761"/>
    </source>
</evidence>
<feature type="domain" description="Type VI secretion system component TssM1 N-terminal" evidence="3">
    <location>
        <begin position="215"/>
        <end position="463"/>
    </location>
</feature>
<dbReference type="AlphaFoldDB" id="A0A6G5QQE3"/>
<sequence length="1168" mass="135143">MSLSFISRILSVFKIKGVSIFISLIAISILFWRYSPDIAFNDVYIFANTSSRIIALCIFWLIAFVIFALRATIKFFSSMKDDKRQQIKEIKKVSNESVNKAKRNFFISVKDAKNTWKNDIKFKKIPLVMIIGNERAGKSAFINYSNIEYPLGDSLDTYKKIHQSTTNFNLYISKNGALIDTEGVHFAQEVLFNPSSTDELPEDDVEKNKDFLLKKNIWKEFLNFLNKNIFHSKLGGAILIVDTQQFLENPKEYSNDLIRYLVKRVNDCENSLKIKFPIYVVFSKLDLVEGMGDYFKLFKDDIANKAFGLSLSNTFNKDDLDNDFKELSRSLLYNIMSKNSLSHSLEDKKRSYLFLKQLDNLFALVSDFALKLKDENSLKNSSPIKGVYFVSAFQENIPINYLVNTVCDRYGIKKPLARALNNYSKQSYFVKSLLKDIVFKGHLANPNLNKSLSTKILNFASIALVCVATYFACSHFINLKSAKELEAQNAMLSISTLLDGQKYKDYTPTQKIELLRNLKDTLRIYPRLFSGDTKFEYPLLDISYKGFESAKDLYTELTIDFLKNTILVEMENMLETETNPDNLIKAFYMYQSLFDKDFINANLFKIWIKTNWSKFEKYNINQDDFLSHADSVLNADLKDIYQNLNSIKVAGDKLIKVERLERLYSLLEFISYKNEKEFYDIKKEIAGIDNVIENSNAFEPFNKIYTKDGMREFLSNLSSYIDDSANIEKWLFQNERASNFDTNEDKTNLRLSIANLYLQKYRSRWITVIGGITPKKFNSRKETLDELEILSKVENPVNSLVNTLNTNTLLTDETFLKYIYGLGYPSTEIRKLFSNFSSDFSSYHALSDSSKENGILNTISDDVSKIHKKILDFNYEMLQSENDKITYVIGGVKNENDPFIVLNNDSKMLPKELMNYYQQVSKLSWKQVESGASTFLNTAWQDEIYSLYTNEIRPFYPFDETAAQSVSIQSFKAFFGKNGAWNQFYDRFLKKILSKGSNGYRVRSAYAKDFKFSKSFLENISVIDNIANTVLDLNDEIKINFYIKAIDLSADFSNISVSSVNDKSITYDHTIPSSLYITPKDFDTSAQIKFIAKFQNGNKIEQKTFSGEWAWHRLLRNSIYNSEQGKYSLYLNPQEKYYFGFDVTPNNAELMELLRNISSFKLPKNILN</sequence>
<dbReference type="InterPro" id="IPR009612">
    <property type="entry name" value="IcmF-rel"/>
</dbReference>
<feature type="transmembrane region" description="Helical" evidence="1">
    <location>
        <begin position="53"/>
        <end position="73"/>
    </location>
</feature>
<dbReference type="Pfam" id="PF21070">
    <property type="entry name" value="IcmF_helical"/>
    <property type="match status" value="1"/>
</dbReference>
<dbReference type="KEGG" id="crx:CRECT_2171"/>